<sequence>MPRLQSTALLRFKIGYNPPLLKAPPFPWTPFQQQEQQEQQRKSAAASPVPLRLVNGDRPYVASWPETLSGKVREAGSHEVADHNVRRPHRINPIQSRWEKANWIRLARCFSNQPCSGKSDKPLGNCAFTTTKRASRRSLVAPAQLTSHRRPCPLSSNSTSWSSTLRLPSQSGPDASLQSVILTTFALSDRSYGASFCRSGRQSRVRCRELKPLLSRSLANAGGTPTKSRTASLRILPRCHI</sequence>
<organism evidence="2 3">
    <name type="scientific">Echria macrotheca</name>
    <dbReference type="NCBI Taxonomy" id="438768"/>
    <lineage>
        <taxon>Eukaryota</taxon>
        <taxon>Fungi</taxon>
        <taxon>Dikarya</taxon>
        <taxon>Ascomycota</taxon>
        <taxon>Pezizomycotina</taxon>
        <taxon>Sordariomycetes</taxon>
        <taxon>Sordariomycetidae</taxon>
        <taxon>Sordariales</taxon>
        <taxon>Schizotheciaceae</taxon>
        <taxon>Echria</taxon>
    </lineage>
</organism>
<dbReference type="EMBL" id="MU839829">
    <property type="protein sequence ID" value="KAK1758364.1"/>
    <property type="molecule type" value="Genomic_DNA"/>
</dbReference>
<dbReference type="Proteomes" id="UP001239445">
    <property type="component" value="Unassembled WGS sequence"/>
</dbReference>
<comment type="caution">
    <text evidence="2">The sequence shown here is derived from an EMBL/GenBank/DDBJ whole genome shotgun (WGS) entry which is preliminary data.</text>
</comment>
<keyword evidence="3" id="KW-1185">Reference proteome</keyword>
<feature type="compositionally biased region" description="Low complexity" evidence="1">
    <location>
        <begin position="155"/>
        <end position="164"/>
    </location>
</feature>
<evidence type="ECO:0000313" key="2">
    <source>
        <dbReference type="EMBL" id="KAK1758364.1"/>
    </source>
</evidence>
<protein>
    <submittedName>
        <fullName evidence="2">Uncharacterized protein</fullName>
    </submittedName>
</protein>
<reference evidence="2" key="1">
    <citation type="submission" date="2023-06" db="EMBL/GenBank/DDBJ databases">
        <title>Genome-scale phylogeny and comparative genomics of the fungal order Sordariales.</title>
        <authorList>
            <consortium name="Lawrence Berkeley National Laboratory"/>
            <person name="Hensen N."/>
            <person name="Bonometti L."/>
            <person name="Westerberg I."/>
            <person name="Brannstrom I.O."/>
            <person name="Guillou S."/>
            <person name="Cros-Aarteil S."/>
            <person name="Calhoun S."/>
            <person name="Haridas S."/>
            <person name="Kuo A."/>
            <person name="Mondo S."/>
            <person name="Pangilinan J."/>
            <person name="Riley R."/>
            <person name="Labutti K."/>
            <person name="Andreopoulos B."/>
            <person name="Lipzen A."/>
            <person name="Chen C."/>
            <person name="Yanf M."/>
            <person name="Daum C."/>
            <person name="Ng V."/>
            <person name="Clum A."/>
            <person name="Steindorff A."/>
            <person name="Ohm R."/>
            <person name="Martin F."/>
            <person name="Silar P."/>
            <person name="Natvig D."/>
            <person name="Lalanne C."/>
            <person name="Gautier V."/>
            <person name="Ament-Velasquez S.L."/>
            <person name="Kruys A."/>
            <person name="Hutchinson M.I."/>
            <person name="Powell A.J."/>
            <person name="Barry K."/>
            <person name="Miller A.N."/>
            <person name="Grigoriev I.V."/>
            <person name="Debuchy R."/>
            <person name="Gladieux P."/>
            <person name="Thoren M.H."/>
            <person name="Johannesson H."/>
        </authorList>
    </citation>
    <scope>NUCLEOTIDE SEQUENCE</scope>
    <source>
        <strain evidence="2">PSN4</strain>
    </source>
</reference>
<feature type="region of interest" description="Disordered" evidence="1">
    <location>
        <begin position="146"/>
        <end position="173"/>
    </location>
</feature>
<name>A0AAJ0BHH4_9PEZI</name>
<evidence type="ECO:0000313" key="3">
    <source>
        <dbReference type="Proteomes" id="UP001239445"/>
    </source>
</evidence>
<proteinExistence type="predicted"/>
<accession>A0AAJ0BHH4</accession>
<dbReference type="AlphaFoldDB" id="A0AAJ0BHH4"/>
<evidence type="ECO:0000256" key="1">
    <source>
        <dbReference type="SAM" id="MobiDB-lite"/>
    </source>
</evidence>
<gene>
    <name evidence="2" type="ORF">QBC47DRAFT_138420</name>
</gene>